<dbReference type="AlphaFoldDB" id="A0A409VV23"/>
<dbReference type="Proteomes" id="UP000284842">
    <property type="component" value="Unassembled WGS sequence"/>
</dbReference>
<comment type="caution">
    <text evidence="2">The sequence shown here is derived from an EMBL/GenBank/DDBJ whole genome shotgun (WGS) entry which is preliminary data.</text>
</comment>
<keyword evidence="3" id="KW-1185">Reference proteome</keyword>
<feature type="transmembrane region" description="Helical" evidence="1">
    <location>
        <begin position="165"/>
        <end position="187"/>
    </location>
</feature>
<sequence>MVIYVGVFTRFQTSIPVSRFSSILFRSGTDMCKSLAWVYIATGTNFLSPLVNIILSLRLYALYQRSRTVLYFLSAICISEIILQVVMSYDTAREATSRMFLAHSSYPLLGCLSSIKKPEITLIQWIPLFLVAAIFLGMTLHRLVKIAEMQKGTGISIKSSPLYRAFVTGGAVFFLIVTIVFPIGAFICIAVKNPLNVSYQPWLNAALSICGSRLILTLRKAETSDVVDDNVLGMNTWNARTINEPITFAAYHYDVWLSRTFACQCTAGHERARWSVPKVLYLVVRYWGILIVGCRRAAWLYISGSNIISPLVNIVLGLRLYALYGRSKKVLWFVSVVCFCEIVIQVVMSWDQGRRATRNMFITVPSYPLYGCLAYVEGREITLISWVTLFVVAGEDSLDDEFDENTVDLTLLYRSILWWLNLALSLAGTRLILTLRRADAADRKTGEQTVLGMETWSAQPSCVEEEPITFR</sequence>
<feature type="transmembrane region" description="Helical" evidence="1">
    <location>
        <begin position="122"/>
        <end position="144"/>
    </location>
</feature>
<keyword evidence="1" id="KW-1133">Transmembrane helix</keyword>
<feature type="transmembrane region" description="Helical" evidence="1">
    <location>
        <begin position="331"/>
        <end position="350"/>
    </location>
</feature>
<gene>
    <name evidence="2" type="ORF">CVT24_003869</name>
</gene>
<feature type="transmembrane region" description="Helical" evidence="1">
    <location>
        <begin position="36"/>
        <end position="57"/>
    </location>
</feature>
<dbReference type="EMBL" id="NHTK01005965">
    <property type="protein sequence ID" value="PPQ70097.1"/>
    <property type="molecule type" value="Genomic_DNA"/>
</dbReference>
<name>A0A409VV23_9AGAR</name>
<dbReference type="InParanoid" id="A0A409VV23"/>
<evidence type="ECO:0000313" key="2">
    <source>
        <dbReference type="EMBL" id="PPQ70097.1"/>
    </source>
</evidence>
<organism evidence="2 3">
    <name type="scientific">Panaeolus cyanescens</name>
    <dbReference type="NCBI Taxonomy" id="181874"/>
    <lineage>
        <taxon>Eukaryota</taxon>
        <taxon>Fungi</taxon>
        <taxon>Dikarya</taxon>
        <taxon>Basidiomycota</taxon>
        <taxon>Agaricomycotina</taxon>
        <taxon>Agaricomycetes</taxon>
        <taxon>Agaricomycetidae</taxon>
        <taxon>Agaricales</taxon>
        <taxon>Agaricineae</taxon>
        <taxon>Galeropsidaceae</taxon>
        <taxon>Panaeolus</taxon>
    </lineage>
</organism>
<evidence type="ECO:0000313" key="3">
    <source>
        <dbReference type="Proteomes" id="UP000284842"/>
    </source>
</evidence>
<feature type="transmembrane region" description="Helical" evidence="1">
    <location>
        <begin position="69"/>
        <end position="89"/>
    </location>
</feature>
<keyword evidence="1" id="KW-0812">Transmembrane</keyword>
<proteinExistence type="predicted"/>
<reference evidence="2 3" key="1">
    <citation type="journal article" date="2018" name="Evol. Lett.">
        <title>Horizontal gene cluster transfer increased hallucinogenic mushroom diversity.</title>
        <authorList>
            <person name="Reynolds H.T."/>
            <person name="Vijayakumar V."/>
            <person name="Gluck-Thaler E."/>
            <person name="Korotkin H.B."/>
            <person name="Matheny P.B."/>
            <person name="Slot J.C."/>
        </authorList>
    </citation>
    <scope>NUCLEOTIDE SEQUENCE [LARGE SCALE GENOMIC DNA]</scope>
    <source>
        <strain evidence="2 3">2629</strain>
    </source>
</reference>
<feature type="transmembrane region" description="Helical" evidence="1">
    <location>
        <begin position="307"/>
        <end position="324"/>
    </location>
</feature>
<dbReference type="OrthoDB" id="2952413at2759"/>
<keyword evidence="1" id="KW-0472">Membrane</keyword>
<evidence type="ECO:0000256" key="1">
    <source>
        <dbReference type="SAM" id="Phobius"/>
    </source>
</evidence>
<protein>
    <submittedName>
        <fullName evidence="2">Uncharacterized protein</fullName>
    </submittedName>
</protein>
<accession>A0A409VV23</accession>
<feature type="transmembrane region" description="Helical" evidence="1">
    <location>
        <begin position="199"/>
        <end position="216"/>
    </location>
</feature>